<proteinExistence type="inferred from homology"/>
<dbReference type="InterPro" id="IPR001431">
    <property type="entry name" value="Pept_M16_Zn_BS"/>
</dbReference>
<dbReference type="Pfam" id="PF00675">
    <property type="entry name" value="Peptidase_M16"/>
    <property type="match status" value="1"/>
</dbReference>
<evidence type="ECO:0000259" key="3">
    <source>
        <dbReference type="Pfam" id="PF05193"/>
    </source>
</evidence>
<dbReference type="SUPFAM" id="SSF63411">
    <property type="entry name" value="LuxS/MPP-like metallohydrolase"/>
    <property type="match status" value="2"/>
</dbReference>
<dbReference type="FunFam" id="3.30.830.10:FF:000008">
    <property type="entry name" value="Mitochondrial-processing peptidase subunit beta"/>
    <property type="match status" value="1"/>
</dbReference>
<reference evidence="4" key="2">
    <citation type="submission" date="2021-04" db="EMBL/GenBank/DDBJ databases">
        <authorList>
            <person name="Gilroy R."/>
        </authorList>
    </citation>
    <scope>NUCLEOTIDE SEQUENCE</scope>
    <source>
        <strain evidence="4">ChiGjej6B6-1540</strain>
    </source>
</reference>
<dbReference type="InterPro" id="IPR050361">
    <property type="entry name" value="MPP/UQCRC_Complex"/>
</dbReference>
<evidence type="ECO:0000313" key="4">
    <source>
        <dbReference type="EMBL" id="HIW93241.1"/>
    </source>
</evidence>
<dbReference type="GO" id="GO:0006508">
    <property type="term" value="P:proteolysis"/>
    <property type="evidence" value="ECO:0007669"/>
    <property type="project" value="InterPro"/>
</dbReference>
<organism evidence="4 5">
    <name type="scientific">Candidatus Flavonifractor merdipullorum</name>
    <dbReference type="NCBI Taxonomy" id="2838590"/>
    <lineage>
        <taxon>Bacteria</taxon>
        <taxon>Bacillati</taxon>
        <taxon>Bacillota</taxon>
        <taxon>Clostridia</taxon>
        <taxon>Eubacteriales</taxon>
        <taxon>Oscillospiraceae</taxon>
        <taxon>Flavonifractor</taxon>
    </lineage>
</organism>
<name>A0A9D1UNL6_9FIRM</name>
<dbReference type="AlphaFoldDB" id="A0A9D1UNL6"/>
<comment type="caution">
    <text evidence="4">The sequence shown here is derived from an EMBL/GenBank/DDBJ whole genome shotgun (WGS) entry which is preliminary data.</text>
</comment>
<protein>
    <submittedName>
        <fullName evidence="4">Insulinase family protein</fullName>
    </submittedName>
</protein>
<dbReference type="EMBL" id="DXGA01000038">
    <property type="protein sequence ID" value="HIW93241.1"/>
    <property type="molecule type" value="Genomic_DNA"/>
</dbReference>
<dbReference type="Proteomes" id="UP000824192">
    <property type="component" value="Unassembled WGS sequence"/>
</dbReference>
<dbReference type="GO" id="GO:0004222">
    <property type="term" value="F:metalloendopeptidase activity"/>
    <property type="evidence" value="ECO:0007669"/>
    <property type="project" value="InterPro"/>
</dbReference>
<comment type="similarity">
    <text evidence="1">Belongs to the peptidase M16 family.</text>
</comment>
<feature type="domain" description="Peptidase M16 N-terminal" evidence="2">
    <location>
        <begin position="12"/>
        <end position="158"/>
    </location>
</feature>
<dbReference type="InterPro" id="IPR007863">
    <property type="entry name" value="Peptidase_M16_C"/>
</dbReference>
<accession>A0A9D1UNL6</accession>
<dbReference type="Pfam" id="PF05193">
    <property type="entry name" value="Peptidase_M16_C"/>
    <property type="match status" value="1"/>
</dbReference>
<evidence type="ECO:0000313" key="5">
    <source>
        <dbReference type="Proteomes" id="UP000824192"/>
    </source>
</evidence>
<dbReference type="InterPro" id="IPR011765">
    <property type="entry name" value="Pept_M16_N"/>
</dbReference>
<dbReference type="GO" id="GO:0046872">
    <property type="term" value="F:metal ion binding"/>
    <property type="evidence" value="ECO:0007669"/>
    <property type="project" value="InterPro"/>
</dbReference>
<gene>
    <name evidence="4" type="ORF">H9868_01740</name>
</gene>
<evidence type="ECO:0000256" key="1">
    <source>
        <dbReference type="ARBA" id="ARBA00007261"/>
    </source>
</evidence>
<reference evidence="4" key="1">
    <citation type="journal article" date="2021" name="PeerJ">
        <title>Extensive microbial diversity within the chicken gut microbiome revealed by metagenomics and culture.</title>
        <authorList>
            <person name="Gilroy R."/>
            <person name="Ravi A."/>
            <person name="Getino M."/>
            <person name="Pursley I."/>
            <person name="Horton D.L."/>
            <person name="Alikhan N.F."/>
            <person name="Baker D."/>
            <person name="Gharbi K."/>
            <person name="Hall N."/>
            <person name="Watson M."/>
            <person name="Adriaenssens E.M."/>
            <person name="Foster-Nyarko E."/>
            <person name="Jarju S."/>
            <person name="Secka A."/>
            <person name="Antonio M."/>
            <person name="Oren A."/>
            <person name="Chaudhuri R.R."/>
            <person name="La Ragione R."/>
            <person name="Hildebrand F."/>
            <person name="Pallen M.J."/>
        </authorList>
    </citation>
    <scope>NUCLEOTIDE SEQUENCE</scope>
    <source>
        <strain evidence="4">ChiGjej6B6-1540</strain>
    </source>
</reference>
<dbReference type="InterPro" id="IPR011249">
    <property type="entry name" value="Metalloenz_LuxS/M16"/>
</dbReference>
<dbReference type="PANTHER" id="PTHR11851:SF49">
    <property type="entry name" value="MITOCHONDRIAL-PROCESSING PEPTIDASE SUBUNIT ALPHA"/>
    <property type="match status" value="1"/>
</dbReference>
<evidence type="ECO:0000259" key="2">
    <source>
        <dbReference type="Pfam" id="PF00675"/>
    </source>
</evidence>
<dbReference type="PROSITE" id="PS00143">
    <property type="entry name" value="INSULINASE"/>
    <property type="match status" value="1"/>
</dbReference>
<dbReference type="PANTHER" id="PTHR11851">
    <property type="entry name" value="METALLOPROTEASE"/>
    <property type="match status" value="1"/>
</dbReference>
<sequence>MYEKITLDNGVRIMTERVPGMRSAALGIWVGAGSREEKASENGAAHFIEHMVFKGTARRTAAQLAQEMDAIGGQVNAFTTKECTCFHARVLDDHLPRAIDLLCDMLFCSNFSERDVATERGVILEEIGMYADNPEDLCAERLAAGVYKGSPLARPILGKKSTLEKMSGQWLRDYMTRHYRPDKVVVALAGSFTQRDVDDLAARFGVLEPQKAVTFQKGSYQPAFTLKKKAIEQNHLTIAFPGLSYGDPDRYALQLMSAALGSGLSSRLWQEVRERRGLCYSIYTYSSDHADTGFFAIYTALGRETERQALETIRSTVADFADHGITA</sequence>
<feature type="domain" description="Peptidase M16 C-terminal" evidence="3">
    <location>
        <begin position="169"/>
        <end position="326"/>
    </location>
</feature>
<feature type="non-terminal residue" evidence="4">
    <location>
        <position position="327"/>
    </location>
</feature>
<dbReference type="Gene3D" id="3.30.830.10">
    <property type="entry name" value="Metalloenzyme, LuxS/M16 peptidase-like"/>
    <property type="match status" value="2"/>
</dbReference>